<dbReference type="CDD" id="cd04301">
    <property type="entry name" value="NAT_SF"/>
    <property type="match status" value="1"/>
</dbReference>
<dbReference type="InterPro" id="IPR050832">
    <property type="entry name" value="Bact_Acetyltransf"/>
</dbReference>
<dbReference type="RefSeq" id="WP_227709023.1">
    <property type="nucleotide sequence ID" value="NZ_JAJEQX010000045.1"/>
</dbReference>
<gene>
    <name evidence="4" type="ORF">LKD70_16755</name>
</gene>
<keyword evidence="2" id="KW-0012">Acyltransferase</keyword>
<evidence type="ECO:0000256" key="2">
    <source>
        <dbReference type="ARBA" id="ARBA00023315"/>
    </source>
</evidence>
<dbReference type="Pfam" id="PF13673">
    <property type="entry name" value="Acetyltransf_10"/>
    <property type="match status" value="1"/>
</dbReference>
<comment type="caution">
    <text evidence="4">The sequence shown here is derived from an EMBL/GenBank/DDBJ whole genome shotgun (WGS) entry which is preliminary data.</text>
</comment>
<evidence type="ECO:0000313" key="5">
    <source>
        <dbReference type="Proteomes" id="UP001198151"/>
    </source>
</evidence>
<sequence length="144" mass="15863">METITTKVYNVLPEAASMIRRTIFMEEQGFENEFDETDNTALHIVLCAEGSPAAVCRFFPGGESEYIIGRIAVLKQYRGRGLGAKVLKAAEEAIAERGGRTASLHAQLSARGFYEKQGYTAEGTTELDEGCPHVWMHKCLTTLS</sequence>
<dbReference type="PANTHER" id="PTHR43877">
    <property type="entry name" value="AMINOALKYLPHOSPHONATE N-ACETYLTRANSFERASE-RELATED-RELATED"/>
    <property type="match status" value="1"/>
</dbReference>
<accession>A0ABS8G1A5</accession>
<dbReference type="SUPFAM" id="SSF55729">
    <property type="entry name" value="Acyl-CoA N-acyltransferases (Nat)"/>
    <property type="match status" value="1"/>
</dbReference>
<evidence type="ECO:0000259" key="3">
    <source>
        <dbReference type="PROSITE" id="PS51186"/>
    </source>
</evidence>
<evidence type="ECO:0000313" key="4">
    <source>
        <dbReference type="EMBL" id="MCC2256043.1"/>
    </source>
</evidence>
<evidence type="ECO:0000256" key="1">
    <source>
        <dbReference type="ARBA" id="ARBA00022679"/>
    </source>
</evidence>
<keyword evidence="1" id="KW-0808">Transferase</keyword>
<dbReference type="InterPro" id="IPR016181">
    <property type="entry name" value="Acyl_CoA_acyltransferase"/>
</dbReference>
<feature type="domain" description="N-acetyltransferase" evidence="3">
    <location>
        <begin position="1"/>
        <end position="141"/>
    </location>
</feature>
<proteinExistence type="predicted"/>
<protein>
    <submittedName>
        <fullName evidence="4">GNAT family N-acetyltransferase</fullName>
    </submittedName>
</protein>
<dbReference type="PANTHER" id="PTHR43877:SF1">
    <property type="entry name" value="ACETYLTRANSFERASE"/>
    <property type="match status" value="1"/>
</dbReference>
<name>A0ABS8G1A5_9FIRM</name>
<dbReference type="Proteomes" id="UP001198151">
    <property type="component" value="Unassembled WGS sequence"/>
</dbReference>
<keyword evidence="5" id="KW-1185">Reference proteome</keyword>
<dbReference type="EMBL" id="JAJEQX010000045">
    <property type="protein sequence ID" value="MCC2256043.1"/>
    <property type="molecule type" value="Genomic_DNA"/>
</dbReference>
<dbReference type="InterPro" id="IPR000182">
    <property type="entry name" value="GNAT_dom"/>
</dbReference>
<organism evidence="4 5">
    <name type="scientific">Ruminococcus turbiniformis</name>
    <dbReference type="NCBI Taxonomy" id="2881258"/>
    <lineage>
        <taxon>Bacteria</taxon>
        <taxon>Bacillati</taxon>
        <taxon>Bacillota</taxon>
        <taxon>Clostridia</taxon>
        <taxon>Eubacteriales</taxon>
        <taxon>Oscillospiraceae</taxon>
        <taxon>Ruminococcus</taxon>
    </lineage>
</organism>
<reference evidence="4 5" key="1">
    <citation type="submission" date="2021-10" db="EMBL/GenBank/DDBJ databases">
        <title>Anaerobic single-cell dispensing facilitates the cultivation of human gut bacteria.</title>
        <authorList>
            <person name="Afrizal A."/>
        </authorList>
    </citation>
    <scope>NUCLEOTIDE SEQUENCE [LARGE SCALE GENOMIC DNA]</scope>
    <source>
        <strain evidence="4 5">CLA-AA-H200</strain>
    </source>
</reference>
<dbReference type="Gene3D" id="3.40.630.30">
    <property type="match status" value="1"/>
</dbReference>
<dbReference type="PROSITE" id="PS51186">
    <property type="entry name" value="GNAT"/>
    <property type="match status" value="1"/>
</dbReference>